<dbReference type="GO" id="GO:0015936">
    <property type="term" value="P:coenzyme A metabolic process"/>
    <property type="evidence" value="ECO:0007669"/>
    <property type="project" value="InterPro"/>
</dbReference>
<dbReference type="PRINTS" id="PR00071">
    <property type="entry name" value="HMGCOARDTASE"/>
</dbReference>
<dbReference type="OrthoDB" id="45365at2759"/>
<evidence type="ECO:0000256" key="1">
    <source>
        <dbReference type="ARBA" id="ARBA00005084"/>
    </source>
</evidence>
<dbReference type="GO" id="GO:0006696">
    <property type="term" value="P:ergosterol biosynthetic process"/>
    <property type="evidence" value="ECO:0007669"/>
    <property type="project" value="TreeGrafter"/>
</dbReference>
<protein>
    <recommendedName>
        <fullName evidence="3">hydroxymethylglutaryl-CoA reductase (NADPH)</fullName>
        <ecNumber evidence="3">1.1.1.34</ecNumber>
    </recommendedName>
</protein>
<evidence type="ECO:0000313" key="9">
    <source>
        <dbReference type="Proteomes" id="UP000675881"/>
    </source>
</evidence>
<dbReference type="EC" id="1.1.1.34" evidence="3"/>
<dbReference type="Gene3D" id="3.30.70.420">
    <property type="entry name" value="Hydroxymethylglutaryl-CoA reductase, class I/II, NAD/NADP-binding domain"/>
    <property type="match status" value="2"/>
</dbReference>
<dbReference type="Gene3D" id="1.10.3270.10">
    <property type="entry name" value="HMGR, N-terminal domain"/>
    <property type="match status" value="1"/>
</dbReference>
<dbReference type="PROSITE" id="PS00318">
    <property type="entry name" value="HMG_COA_REDUCTASE_2"/>
    <property type="match status" value="1"/>
</dbReference>
<dbReference type="InterPro" id="IPR023074">
    <property type="entry name" value="HMG_CoA_Rdtase_cat_sf"/>
</dbReference>
<keyword evidence="4" id="KW-0880">Kelch repeat</keyword>
<dbReference type="PANTHER" id="PTHR10572">
    <property type="entry name" value="3-HYDROXY-3-METHYLGLUTARYL-COENZYME A REDUCTASE"/>
    <property type="match status" value="1"/>
</dbReference>
<dbReference type="InterPro" id="IPR009023">
    <property type="entry name" value="HMG_CoA_Rdtase_NAD(P)-bd_sf"/>
</dbReference>
<comment type="pathway">
    <text evidence="1">Metabolic intermediate biosynthesis; (R)-mevalonate biosynthesis; (R)-mevalonate from acetyl-CoA: step 3/3.</text>
</comment>
<evidence type="ECO:0000256" key="6">
    <source>
        <dbReference type="SAM" id="MobiDB-lite"/>
    </source>
</evidence>
<dbReference type="GO" id="GO:0004420">
    <property type="term" value="F:hydroxymethylglutaryl-CoA reductase (NADPH) activity"/>
    <property type="evidence" value="ECO:0007669"/>
    <property type="project" value="UniProtKB-EC"/>
</dbReference>
<evidence type="ECO:0000256" key="7">
    <source>
        <dbReference type="SAM" id="SignalP"/>
    </source>
</evidence>
<feature type="region of interest" description="Disordered" evidence="6">
    <location>
        <begin position="650"/>
        <end position="677"/>
    </location>
</feature>
<keyword evidence="7" id="KW-0732">Signal</keyword>
<dbReference type="Proteomes" id="UP000675881">
    <property type="component" value="Chromosome 14"/>
</dbReference>
<dbReference type="AlphaFoldDB" id="A0A7R8CJB1"/>
<organism evidence="8 9">
    <name type="scientific">Lepeophtheirus salmonis</name>
    <name type="common">Salmon louse</name>
    <name type="synonym">Caligus salmonis</name>
    <dbReference type="NCBI Taxonomy" id="72036"/>
    <lineage>
        <taxon>Eukaryota</taxon>
        <taxon>Metazoa</taxon>
        <taxon>Ecdysozoa</taxon>
        <taxon>Arthropoda</taxon>
        <taxon>Crustacea</taxon>
        <taxon>Multicrustacea</taxon>
        <taxon>Hexanauplia</taxon>
        <taxon>Copepoda</taxon>
        <taxon>Siphonostomatoida</taxon>
        <taxon>Caligidae</taxon>
        <taxon>Lepeophtheirus</taxon>
    </lineage>
</organism>
<keyword evidence="5 8" id="KW-0560">Oxidoreductase</keyword>
<feature type="signal peptide" evidence="7">
    <location>
        <begin position="1"/>
        <end position="20"/>
    </location>
</feature>
<feature type="region of interest" description="Disordered" evidence="6">
    <location>
        <begin position="701"/>
        <end position="736"/>
    </location>
</feature>
<dbReference type="GO" id="GO:0005778">
    <property type="term" value="C:peroxisomal membrane"/>
    <property type="evidence" value="ECO:0007669"/>
    <property type="project" value="TreeGrafter"/>
</dbReference>
<dbReference type="InterPro" id="IPR023076">
    <property type="entry name" value="HMG_CoA_Rdtase_CS"/>
</dbReference>
<keyword evidence="9" id="KW-1185">Reference proteome</keyword>
<dbReference type="InterPro" id="IPR023282">
    <property type="entry name" value="HMG_CoA_Rdtase_N"/>
</dbReference>
<evidence type="ECO:0000256" key="5">
    <source>
        <dbReference type="ARBA" id="ARBA00023002"/>
    </source>
</evidence>
<evidence type="ECO:0000313" key="8">
    <source>
        <dbReference type="EMBL" id="CAF2840346.1"/>
    </source>
</evidence>
<dbReference type="Pfam" id="PF00368">
    <property type="entry name" value="HMG-CoA_red"/>
    <property type="match status" value="2"/>
</dbReference>
<feature type="compositionally biased region" description="Acidic residues" evidence="6">
    <location>
        <begin position="708"/>
        <end position="717"/>
    </location>
</feature>
<dbReference type="SUPFAM" id="SSF55035">
    <property type="entry name" value="NAD-binding domain of HMG-CoA reductase"/>
    <property type="match status" value="1"/>
</dbReference>
<sequence>MYIEQIRLLQLISLLTFTTALQKCFPSPSTKCSLKGANLIGVYHEIHNEYFCAERCLDFHDCKWWTYHDARSYENDGKGYANSCELFRSVCSPVFSTYSRTDKRCGIKNTSYVTLVIGGDDRNGNPVGEVEVFDFLGCCEKANFMKNPIRKDIIKKKHASSFINYLNTIISCGGMSAEQPFSASCLIYDFNKLHWYNDTRVIPDMTEARSYFTMEYAYGEIYAMGGYNGEEIIKSVEIYNPITREWRQGPSLSKRLSNHCALKVKDSIYVMGGQSRLNSSETERFVARYNVTSGTWSPFTPMNLPRMNHGCAYDATRVSNISELNLREGIWRDEKDRRNSIEKRIAQSITVYHGKPVVLNGIGKSNRLESIEMQKNGNILGMQRVKLLHDRKYFSWINVPQEMIVTGCHAMTRRPPLKFLEDVSECLGQATVKQPGKSFFIVSLTSLLSLVTFVPLDGGSPEWSPVVVFVFRCAPPCGWPLCFPFKHDSFFLLGGPDAAFSVLLLSDIPKMTQLTQLCCQRCSTTHSSNFFSSLSCLSWCPPSCSHSCSKPLSLPSSTPPLLSIAASPHHFSARTSQMECQANTETLPLRNLLQGHLSGLQLHIQNTPHIIISLSLVLLSYYFYSNKDEDATSLHLRKSYEEAFTRKLQDQDSSVSRLKDDLDRASQSTDEGIGLTKSANSASDLKKSKILVTKKPKQTEECLVVSSSDEDRDETLSEDGSSSHLLSGDHHSPPKKYRKMSSYFKREMLKEMNRCPLTDEEVVTLVEERHIRSHALEKVLNDHLRAFEKLPYKHFDYHTVMGACCESVVGYMPVPVGLVGPLQLDKQNYIIFQWLQTEGCLVASTNRGCSALSKCGGVTSQITDDGMSRGPVVRFPNVSAAKKAKDWLEDPVNYQEIKDSFDSTSRFARLNKLKVRLAGRLMYLRFVAKNGISGNMCTDKKPAAVNWIEGRGKSVVCEAIVPASIVETILKTSTAALEPWGPDGKKTFIITCTMPSIEVGTIGGGTILAPQGSCLEMLGVKGPHPTSPGENSRQLARIICGAVLAGELFFDVCLGCWTLGIKAISGITDLLLQLEN</sequence>
<reference evidence="8" key="1">
    <citation type="submission" date="2021-02" db="EMBL/GenBank/DDBJ databases">
        <authorList>
            <person name="Bekaert M."/>
        </authorList>
    </citation>
    <scope>NUCLEOTIDE SEQUENCE</scope>
    <source>
        <strain evidence="8">IoA-00</strain>
    </source>
</reference>
<dbReference type="InterPro" id="IPR006652">
    <property type="entry name" value="Kelch_1"/>
</dbReference>
<dbReference type="SUPFAM" id="SSF56542">
    <property type="entry name" value="Substrate-binding domain of HMG-CoA reductase"/>
    <property type="match status" value="1"/>
</dbReference>
<accession>A0A7R8CJB1</accession>
<dbReference type="SMART" id="SM00612">
    <property type="entry name" value="Kelch"/>
    <property type="match status" value="3"/>
</dbReference>
<dbReference type="Gene3D" id="2.120.10.80">
    <property type="entry name" value="Kelch-type beta propeller"/>
    <property type="match status" value="1"/>
</dbReference>
<dbReference type="Pfam" id="PF24681">
    <property type="entry name" value="Kelch_KLHDC2_KLHL20_DRC7"/>
    <property type="match status" value="1"/>
</dbReference>
<name>A0A7R8CJB1_LEPSM</name>
<dbReference type="EMBL" id="HG994593">
    <property type="protein sequence ID" value="CAF2840346.1"/>
    <property type="molecule type" value="Genomic_DNA"/>
</dbReference>
<dbReference type="InterPro" id="IPR002202">
    <property type="entry name" value="HMG_CoA_Rdtase"/>
</dbReference>
<evidence type="ECO:0000256" key="4">
    <source>
        <dbReference type="ARBA" id="ARBA00022441"/>
    </source>
</evidence>
<evidence type="ECO:0000256" key="3">
    <source>
        <dbReference type="ARBA" id="ARBA00012999"/>
    </source>
</evidence>
<gene>
    <name evidence="8" type="ORF">LSAA_5283</name>
</gene>
<dbReference type="GO" id="GO:0005789">
    <property type="term" value="C:endoplasmic reticulum membrane"/>
    <property type="evidence" value="ECO:0007669"/>
    <property type="project" value="TreeGrafter"/>
</dbReference>
<feature type="chain" id="PRO_5043747581" description="hydroxymethylglutaryl-CoA reductase (NADPH)" evidence="7">
    <location>
        <begin position="21"/>
        <end position="1076"/>
    </location>
</feature>
<dbReference type="PROSITE" id="PS50065">
    <property type="entry name" value="HMG_COA_REDUCTASE_4"/>
    <property type="match status" value="1"/>
</dbReference>
<dbReference type="InterPro" id="IPR015915">
    <property type="entry name" value="Kelch-typ_b-propeller"/>
</dbReference>
<dbReference type="PANTHER" id="PTHR10572:SF24">
    <property type="entry name" value="3-HYDROXY-3-METHYLGLUTARYL-COENZYME A REDUCTASE"/>
    <property type="match status" value="1"/>
</dbReference>
<evidence type="ECO:0000256" key="2">
    <source>
        <dbReference type="ARBA" id="ARBA00007661"/>
    </source>
</evidence>
<comment type="similarity">
    <text evidence="2">Belongs to the HMG-CoA reductase family.</text>
</comment>
<dbReference type="GO" id="GO:0008299">
    <property type="term" value="P:isoprenoid biosynthetic process"/>
    <property type="evidence" value="ECO:0007669"/>
    <property type="project" value="TreeGrafter"/>
</dbReference>
<dbReference type="Gene3D" id="3.90.770.10">
    <property type="entry name" value="3-hydroxy-3-methylglutaryl-coenzyme A Reductase, Chain A, domain 2"/>
    <property type="match status" value="3"/>
</dbReference>
<dbReference type="SUPFAM" id="SSF117281">
    <property type="entry name" value="Kelch motif"/>
    <property type="match status" value="1"/>
</dbReference>
<proteinExistence type="inferred from homology"/>
<dbReference type="InterPro" id="IPR009029">
    <property type="entry name" value="HMG_CoA_Rdtase_sub-bd_dom_sf"/>
</dbReference>